<protein>
    <submittedName>
        <fullName evidence="2">Mcm5-a protein</fullName>
    </submittedName>
</protein>
<feature type="region of interest" description="Disordered" evidence="1">
    <location>
        <begin position="12"/>
        <end position="77"/>
    </location>
</feature>
<comment type="caution">
    <text evidence="2">The sequence shown here is derived from an EMBL/GenBank/DDBJ whole genome shotgun (WGS) entry which is preliminary data.</text>
</comment>
<reference evidence="2" key="1">
    <citation type="submission" date="2021-02" db="EMBL/GenBank/DDBJ databases">
        <authorList>
            <person name="Dougan E. K."/>
            <person name="Rhodes N."/>
            <person name="Thang M."/>
            <person name="Chan C."/>
        </authorList>
    </citation>
    <scope>NUCLEOTIDE SEQUENCE</scope>
</reference>
<organism evidence="2 3">
    <name type="scientific">Symbiodinium necroappetens</name>
    <dbReference type="NCBI Taxonomy" id="1628268"/>
    <lineage>
        <taxon>Eukaryota</taxon>
        <taxon>Sar</taxon>
        <taxon>Alveolata</taxon>
        <taxon>Dinophyceae</taxon>
        <taxon>Suessiales</taxon>
        <taxon>Symbiodiniaceae</taxon>
        <taxon>Symbiodinium</taxon>
    </lineage>
</organism>
<name>A0A812ZR93_9DINO</name>
<sequence length="483" mass="54297">MANEELLQKLRRQRLRMGEDPLPLPVGTRPLDQTKERRSRRDELVSLEKKGEVMQRARKFQSTDSPGPSPSRTPGRINLDCWEQRCREKGSSQACGAAAALADSSAPSWQEMEAEVPFTGLEPIEEKPQPGPGHPAEEAEGAEGAPAMPATDPGSTVCTEQASRGTEMPPDDLQETALLEGETNSKKAPEAECFCMWDSEEENCMTQDDLTSNRSAADVDAEEPLEFSMLDYLAELPEGVAEKLQRCLKTHEELVRRLCQRNELLQAHVRNARCDGMEARMSPMTPQQSKSFPFSPAPPRNSPQAAAAFSSRTVQREPRLVKPITSKSVAERGSTNQGCLAEHEATLRARLQRTIKASKERVQVMQRRVEREEQQVKNRFEVAMQTREGMERSIKAALREHSLAKVRIAELEEAISIDAARCRAKEKEREELSEKQTGLRNELKAQRSRASNHQKCERRIQDLQRELEALTKACHSESPRWAL</sequence>
<feature type="compositionally biased region" description="Low complexity" evidence="1">
    <location>
        <begin position="62"/>
        <end position="76"/>
    </location>
</feature>
<evidence type="ECO:0000313" key="2">
    <source>
        <dbReference type="EMBL" id="CAE7836371.1"/>
    </source>
</evidence>
<feature type="compositionally biased region" description="Low complexity" evidence="1">
    <location>
        <begin position="92"/>
        <end position="108"/>
    </location>
</feature>
<evidence type="ECO:0000256" key="1">
    <source>
        <dbReference type="SAM" id="MobiDB-lite"/>
    </source>
</evidence>
<feature type="region of interest" description="Disordered" evidence="1">
    <location>
        <begin position="92"/>
        <end position="171"/>
    </location>
</feature>
<dbReference type="EMBL" id="CAJNJA010049253">
    <property type="protein sequence ID" value="CAE7836371.1"/>
    <property type="molecule type" value="Genomic_DNA"/>
</dbReference>
<dbReference type="Proteomes" id="UP000601435">
    <property type="component" value="Unassembled WGS sequence"/>
</dbReference>
<feature type="region of interest" description="Disordered" evidence="1">
    <location>
        <begin position="428"/>
        <end position="456"/>
    </location>
</feature>
<accession>A0A812ZR93</accession>
<gene>
    <name evidence="2" type="primary">mcm5-a</name>
    <name evidence="2" type="ORF">SNEC2469_LOCUS25162</name>
</gene>
<feature type="region of interest" description="Disordered" evidence="1">
    <location>
        <begin position="282"/>
        <end position="315"/>
    </location>
</feature>
<keyword evidence="3" id="KW-1185">Reference proteome</keyword>
<feature type="compositionally biased region" description="Basic and acidic residues" evidence="1">
    <location>
        <begin position="32"/>
        <end position="55"/>
    </location>
</feature>
<dbReference type="AlphaFoldDB" id="A0A812ZR93"/>
<dbReference type="OrthoDB" id="436300at2759"/>
<proteinExistence type="predicted"/>
<evidence type="ECO:0000313" key="3">
    <source>
        <dbReference type="Proteomes" id="UP000601435"/>
    </source>
</evidence>
<feature type="compositionally biased region" description="Polar residues" evidence="1">
    <location>
        <begin position="153"/>
        <end position="164"/>
    </location>
</feature>